<reference evidence="1 2" key="1">
    <citation type="submission" date="2018-08" db="EMBL/GenBank/DDBJ databases">
        <title>Wenzhouxiangella salilacus sp. nov., a novel bacterium isolated from a saline lake in Xinjiang Province, China.</title>
        <authorList>
            <person name="Han S."/>
        </authorList>
    </citation>
    <scope>NUCLEOTIDE SEQUENCE [LARGE SCALE GENOMIC DNA]</scope>
    <source>
        <strain evidence="1 2">XDB06</strain>
    </source>
</reference>
<dbReference type="PIRSF" id="PIRSF029285">
    <property type="entry name" value="Aminopept"/>
    <property type="match status" value="1"/>
</dbReference>
<sequence>MLLALAGCATVAWYGQAARGQIEILAKREDIAELIADPVTAPALRERLRTVLEIREFASSELDLPDSGSYSDYADLGREAPLWNVVAAPAYSVVPETWCYPLVGCLAYRGFFDRERARALASKMAAEGFDVAVFPATAYSTLGWFDDPVLDSMLELSDPALAELIFHELTHEMLYVRGDTAFNEAFATFVGREGARRWLARQGDDAVVREWRASQALDRRLTEALMAARERLALGYGQASGRDELAAVKSLEFERLGSELRRLAESEGGHRIEAWASGELNNAHLALVATYEAGVTAFESLYRSECAEDFGCLYERARALAEADAQRRAAFLRGDH</sequence>
<dbReference type="GO" id="GO:0004177">
    <property type="term" value="F:aminopeptidase activity"/>
    <property type="evidence" value="ECO:0007669"/>
    <property type="project" value="UniProtKB-KW"/>
</dbReference>
<keyword evidence="1" id="KW-0645">Protease</keyword>
<gene>
    <name evidence="1" type="ORF">DZC52_07450</name>
</gene>
<proteinExistence type="predicted"/>
<evidence type="ECO:0000313" key="1">
    <source>
        <dbReference type="EMBL" id="RFF30557.1"/>
    </source>
</evidence>
<protein>
    <submittedName>
        <fullName evidence="1">Aminopeptidase</fullName>
    </submittedName>
</protein>
<evidence type="ECO:0000313" key="2">
    <source>
        <dbReference type="Proteomes" id="UP000260351"/>
    </source>
</evidence>
<accession>A0A3E1K8W2</accession>
<dbReference type="OrthoDB" id="357991at2"/>
<keyword evidence="1" id="KW-0031">Aminopeptidase</keyword>
<keyword evidence="1" id="KW-0378">Hydrolase</keyword>
<dbReference type="Pfam" id="PF10023">
    <property type="entry name" value="Aminopep"/>
    <property type="match status" value="1"/>
</dbReference>
<dbReference type="EMBL" id="QUZK01000034">
    <property type="protein sequence ID" value="RFF30557.1"/>
    <property type="molecule type" value="Genomic_DNA"/>
</dbReference>
<comment type="caution">
    <text evidence="1">The sequence shown here is derived from an EMBL/GenBank/DDBJ whole genome shotgun (WGS) entry which is preliminary data.</text>
</comment>
<name>A0A3E1K8W2_9GAMM</name>
<dbReference type="InterPro" id="IPR014553">
    <property type="entry name" value="Aminopept"/>
</dbReference>
<dbReference type="Proteomes" id="UP000260351">
    <property type="component" value="Unassembled WGS sequence"/>
</dbReference>
<keyword evidence="2" id="KW-1185">Reference proteome</keyword>
<dbReference type="AlphaFoldDB" id="A0A3E1K8W2"/>
<organism evidence="1 2">
    <name type="scientific">Wenzhouxiangella sediminis</name>
    <dbReference type="NCBI Taxonomy" id="1792836"/>
    <lineage>
        <taxon>Bacteria</taxon>
        <taxon>Pseudomonadati</taxon>
        <taxon>Pseudomonadota</taxon>
        <taxon>Gammaproteobacteria</taxon>
        <taxon>Chromatiales</taxon>
        <taxon>Wenzhouxiangellaceae</taxon>
        <taxon>Wenzhouxiangella</taxon>
    </lineage>
</organism>